<dbReference type="EMBL" id="AQQO01000351">
    <property type="protein sequence ID" value="EON88126.1"/>
    <property type="molecule type" value="Genomic_DNA"/>
</dbReference>
<dbReference type="Proteomes" id="UP000014012">
    <property type="component" value="Unassembled WGS sequence"/>
</dbReference>
<dbReference type="RefSeq" id="WP_010864008.1">
    <property type="nucleotide sequence ID" value="NZ_KB944511.1"/>
</dbReference>
<organism evidence="2 3">
    <name type="scientific">Plesiomonas shigelloides 302-73</name>
    <dbReference type="NCBI Taxonomy" id="1315976"/>
    <lineage>
        <taxon>Bacteria</taxon>
        <taxon>Pseudomonadati</taxon>
        <taxon>Pseudomonadota</taxon>
        <taxon>Gammaproteobacteria</taxon>
        <taxon>Enterobacterales</taxon>
        <taxon>Enterobacteriaceae</taxon>
        <taxon>Plesiomonas</taxon>
    </lineage>
</organism>
<accession>R8AP80</accession>
<keyword evidence="1" id="KW-0732">Signal</keyword>
<sequence>MKAIHILAATLLIMCNFQASAEEHEPVSMCTSITYRAFGEPMQSAFNCFNKTSIGYLIRVNIDNYQLPPMAVSLDIPGWRQSSIDKQKKTFIGLVTKENGQYIVKVQITLDGKQTIASVPVELDQTKEVQSGNSLLKITLTQQTL</sequence>
<proteinExistence type="predicted"/>
<dbReference type="AlphaFoldDB" id="R8AP80"/>
<feature type="signal peptide" evidence="1">
    <location>
        <begin position="1"/>
        <end position="21"/>
    </location>
</feature>
<evidence type="ECO:0000313" key="3">
    <source>
        <dbReference type="Proteomes" id="UP000014012"/>
    </source>
</evidence>
<reference evidence="2 3" key="1">
    <citation type="journal article" date="2013" name="Genome Announc.">
        <title>Genome Sequence of Plesiomonas shigelloides Strain 302-73 (Serotype O1).</title>
        <authorList>
            <person name="Pique N."/>
            <person name="Aquilini E."/>
            <person name="Alioto T."/>
            <person name="Minana-Galbis D."/>
            <person name="Tomas J.M."/>
        </authorList>
    </citation>
    <scope>NUCLEOTIDE SEQUENCE [LARGE SCALE GENOMIC DNA]</scope>
    <source>
        <strain evidence="2 3">302-73</strain>
    </source>
</reference>
<dbReference type="HOGENOM" id="CLU_1785112_0_0_6"/>
<evidence type="ECO:0000313" key="2">
    <source>
        <dbReference type="EMBL" id="EON88126.1"/>
    </source>
</evidence>
<keyword evidence="3" id="KW-1185">Reference proteome</keyword>
<feature type="chain" id="PRO_5004451959" evidence="1">
    <location>
        <begin position="22"/>
        <end position="145"/>
    </location>
</feature>
<comment type="caution">
    <text evidence="2">The sequence shown here is derived from an EMBL/GenBank/DDBJ whole genome shotgun (WGS) entry which is preliminary data.</text>
</comment>
<evidence type="ECO:0000256" key="1">
    <source>
        <dbReference type="SAM" id="SignalP"/>
    </source>
</evidence>
<name>R8AP80_PLESH</name>
<protein>
    <submittedName>
        <fullName evidence="2">Uncharacterized protein</fullName>
    </submittedName>
</protein>
<gene>
    <name evidence="2" type="ORF">PLESHI_12010</name>
</gene>